<comment type="caution">
    <text evidence="2">The sequence shown here is derived from an EMBL/GenBank/DDBJ whole genome shotgun (WGS) entry which is preliminary data.</text>
</comment>
<dbReference type="InterPro" id="IPR011051">
    <property type="entry name" value="RmlC_Cupin_sf"/>
</dbReference>
<protein>
    <submittedName>
        <fullName evidence="2">DUF861 domain-containing protein</fullName>
    </submittedName>
</protein>
<dbReference type="AlphaFoldDB" id="A0A7C1VSR7"/>
<gene>
    <name evidence="2" type="ORF">ENI26_09565</name>
</gene>
<evidence type="ECO:0000259" key="1">
    <source>
        <dbReference type="Pfam" id="PF05899"/>
    </source>
</evidence>
<reference evidence="2" key="1">
    <citation type="journal article" date="2020" name="mSystems">
        <title>Genome- and Community-Level Interaction Insights into Carbon Utilization and Element Cycling Functions of Hydrothermarchaeota in Hydrothermal Sediment.</title>
        <authorList>
            <person name="Zhou Z."/>
            <person name="Liu Y."/>
            <person name="Xu W."/>
            <person name="Pan J."/>
            <person name="Luo Z.H."/>
            <person name="Li M."/>
        </authorList>
    </citation>
    <scope>NUCLEOTIDE SEQUENCE [LARGE SCALE GENOMIC DNA]</scope>
    <source>
        <strain evidence="2">HyVt-380</strain>
    </source>
</reference>
<sequence length="48" mass="5258">IISGKAIVTPEGGEPITLTAGEAMLFEKDFIGTWEIQETVLKHFVLNL</sequence>
<proteinExistence type="predicted"/>
<feature type="domain" description="(S)-ureidoglycine aminohydrolase cupin" evidence="1">
    <location>
        <begin position="1"/>
        <end position="44"/>
    </location>
</feature>
<dbReference type="Proteomes" id="UP000886384">
    <property type="component" value="Unassembled WGS sequence"/>
</dbReference>
<name>A0A7C1VSR7_9GAMM</name>
<dbReference type="Gene3D" id="2.60.120.10">
    <property type="entry name" value="Jelly Rolls"/>
    <property type="match status" value="1"/>
</dbReference>
<dbReference type="Pfam" id="PF05899">
    <property type="entry name" value="Cupin_3"/>
    <property type="match status" value="1"/>
</dbReference>
<accession>A0A7C1VSR7</accession>
<organism evidence="2">
    <name type="scientific">Methylophaga aminisulfidivorans</name>
    <dbReference type="NCBI Taxonomy" id="230105"/>
    <lineage>
        <taxon>Bacteria</taxon>
        <taxon>Pseudomonadati</taxon>
        <taxon>Pseudomonadota</taxon>
        <taxon>Gammaproteobacteria</taxon>
        <taxon>Thiotrichales</taxon>
        <taxon>Piscirickettsiaceae</taxon>
        <taxon>Methylophaga</taxon>
    </lineage>
</organism>
<dbReference type="InterPro" id="IPR008579">
    <property type="entry name" value="UGlyAH_Cupin_dom"/>
</dbReference>
<evidence type="ECO:0000313" key="2">
    <source>
        <dbReference type="EMBL" id="HEC74601.1"/>
    </source>
</evidence>
<dbReference type="SUPFAM" id="SSF51182">
    <property type="entry name" value="RmlC-like cupins"/>
    <property type="match status" value="1"/>
</dbReference>
<feature type="non-terminal residue" evidence="2">
    <location>
        <position position="1"/>
    </location>
</feature>
<dbReference type="EMBL" id="DRHY01000206">
    <property type="protein sequence ID" value="HEC74601.1"/>
    <property type="molecule type" value="Genomic_DNA"/>
</dbReference>
<dbReference type="InterPro" id="IPR014710">
    <property type="entry name" value="RmlC-like_jellyroll"/>
</dbReference>